<dbReference type="InterPro" id="IPR004117">
    <property type="entry name" value="7tm6_olfct_rcpt"/>
</dbReference>
<sequence length="431" mass="50528">MNSRVFTALRAFIMKEGFDFTSPDIDLHIFHPQLRMFLAPMGIFFNNENSILRFIWPFMSSALSIVAIVFEAIFVFHGVEVKDYAFATECFCYFILLGVIPLVYGSVLFNRSNMLQILESMNNDFKCICKLDARYREHFLKGQLLIWQLCFFWLWFTATIATMYFAMTLAPLLYLTLFATQDEHSVRPLIFPMWLPEDDPYRTPNYEIFFILQMNFCFIFVQSFAVYVYIQFHVLLHNYYMLELVILHFGVIFEGLDETVAYLPVRDERRVEAQRILNKRMGRIVTWHNSVFESIAMISKVQGAPLVYQVMFSSMAVCLMMYQIAEKLNEGSIDILFSMLISATMIQLWVPCYLGTMLRNKAFDVGEACWLCGWHETSLGRLLRHDIIIVILRSQQPLSIKFIGLPYLSLETFSSNMSSAYSYFNMLRQYN</sequence>
<evidence type="ECO:0000256" key="4">
    <source>
        <dbReference type="ARBA" id="ARBA00022692"/>
    </source>
</evidence>
<evidence type="ECO:0000313" key="11">
    <source>
        <dbReference type="EMBL" id="QEE82767.1"/>
    </source>
</evidence>
<dbReference type="GO" id="GO:0004984">
    <property type="term" value="F:olfactory receptor activity"/>
    <property type="evidence" value="ECO:0007669"/>
    <property type="project" value="InterPro"/>
</dbReference>
<dbReference type="GO" id="GO:0005886">
    <property type="term" value="C:plasma membrane"/>
    <property type="evidence" value="ECO:0007669"/>
    <property type="project" value="UniProtKB-SubCell"/>
</dbReference>
<evidence type="ECO:0000256" key="10">
    <source>
        <dbReference type="RuleBase" id="RU351113"/>
    </source>
</evidence>
<gene>
    <name evidence="11" type="primary">OR49</name>
</gene>
<feature type="transmembrane region" description="Helical" evidence="10">
    <location>
        <begin position="306"/>
        <end position="325"/>
    </location>
</feature>
<keyword evidence="9 10" id="KW-0807">Transducer</keyword>
<keyword evidence="3 10" id="KW-0716">Sensory transduction</keyword>
<dbReference type="PANTHER" id="PTHR21137">
    <property type="entry name" value="ODORANT RECEPTOR"/>
    <property type="match status" value="1"/>
</dbReference>
<evidence type="ECO:0000256" key="7">
    <source>
        <dbReference type="ARBA" id="ARBA00023136"/>
    </source>
</evidence>
<dbReference type="EMBL" id="MK458408">
    <property type="protein sequence ID" value="QEE82767.1"/>
    <property type="molecule type" value="mRNA"/>
</dbReference>
<evidence type="ECO:0000256" key="3">
    <source>
        <dbReference type="ARBA" id="ARBA00022606"/>
    </source>
</evidence>
<protein>
    <recommendedName>
        <fullName evidence="10">Odorant receptor</fullName>
    </recommendedName>
</protein>
<keyword evidence="7 10" id="KW-0472">Membrane</keyword>
<feature type="transmembrane region" description="Helical" evidence="10">
    <location>
        <begin position="331"/>
        <end position="354"/>
    </location>
</feature>
<keyword evidence="5 10" id="KW-0552">Olfaction</keyword>
<organism evidence="11">
    <name type="scientific">Conogethes pinicolalis</name>
    <dbReference type="NCBI Taxonomy" id="1178461"/>
    <lineage>
        <taxon>Eukaryota</taxon>
        <taxon>Metazoa</taxon>
        <taxon>Ecdysozoa</taxon>
        <taxon>Arthropoda</taxon>
        <taxon>Hexapoda</taxon>
        <taxon>Insecta</taxon>
        <taxon>Pterygota</taxon>
        <taxon>Neoptera</taxon>
        <taxon>Endopterygota</taxon>
        <taxon>Lepidoptera</taxon>
        <taxon>Glossata</taxon>
        <taxon>Ditrysia</taxon>
        <taxon>Pyraloidea</taxon>
        <taxon>Crambidae</taxon>
        <taxon>Spilomelinae</taxon>
        <taxon>Conogethes</taxon>
    </lineage>
</organism>
<dbReference type="GO" id="GO:0007165">
    <property type="term" value="P:signal transduction"/>
    <property type="evidence" value="ECO:0007669"/>
    <property type="project" value="UniProtKB-KW"/>
</dbReference>
<keyword evidence="2" id="KW-1003">Cell membrane</keyword>
<reference evidence="11" key="1">
    <citation type="submission" date="2019-01" db="EMBL/GenBank/DDBJ databases">
        <title>Antennal transcriptome and differential expression of olfactory genes in the Conogethes pinicolalis (Lepidoptera: Crambidae).</title>
        <authorList>
            <person name="Jing D."/>
            <person name="Zhang T."/>
            <person name="Wang Z."/>
            <person name="He K."/>
            <person name="Bai S."/>
        </authorList>
    </citation>
    <scope>NUCLEOTIDE SEQUENCE</scope>
</reference>
<keyword evidence="8 10" id="KW-0675">Receptor</keyword>
<evidence type="ECO:0000256" key="2">
    <source>
        <dbReference type="ARBA" id="ARBA00022475"/>
    </source>
</evidence>
<dbReference type="GO" id="GO:0005549">
    <property type="term" value="F:odorant binding"/>
    <property type="evidence" value="ECO:0007669"/>
    <property type="project" value="InterPro"/>
</dbReference>
<evidence type="ECO:0000256" key="9">
    <source>
        <dbReference type="ARBA" id="ARBA00023224"/>
    </source>
</evidence>
<name>A0A5B9GGJ8_9NEOP</name>
<comment type="subcellular location">
    <subcellularLocation>
        <location evidence="1 10">Cell membrane</location>
        <topology evidence="1 10">Multi-pass membrane protein</topology>
    </subcellularLocation>
</comment>
<dbReference type="Pfam" id="PF02949">
    <property type="entry name" value="7tm_6"/>
    <property type="match status" value="1"/>
</dbReference>
<evidence type="ECO:0000256" key="5">
    <source>
        <dbReference type="ARBA" id="ARBA00022725"/>
    </source>
</evidence>
<dbReference type="AlphaFoldDB" id="A0A5B9GGJ8"/>
<feature type="transmembrane region" description="Helical" evidence="10">
    <location>
        <begin position="208"/>
        <end position="230"/>
    </location>
</feature>
<dbReference type="PANTHER" id="PTHR21137:SF35">
    <property type="entry name" value="ODORANT RECEPTOR 19A-RELATED"/>
    <property type="match status" value="1"/>
</dbReference>
<feature type="transmembrane region" description="Helical" evidence="10">
    <location>
        <begin position="84"/>
        <end position="109"/>
    </location>
</feature>
<evidence type="ECO:0000256" key="1">
    <source>
        <dbReference type="ARBA" id="ARBA00004651"/>
    </source>
</evidence>
<keyword evidence="6 10" id="KW-1133">Transmembrane helix</keyword>
<evidence type="ECO:0000256" key="8">
    <source>
        <dbReference type="ARBA" id="ARBA00023170"/>
    </source>
</evidence>
<feature type="transmembrane region" description="Helical" evidence="10">
    <location>
        <begin position="144"/>
        <end position="167"/>
    </location>
</feature>
<comment type="caution">
    <text evidence="10">Lacks conserved residue(s) required for the propagation of feature annotation.</text>
</comment>
<proteinExistence type="evidence at transcript level"/>
<evidence type="ECO:0000256" key="6">
    <source>
        <dbReference type="ARBA" id="ARBA00022989"/>
    </source>
</evidence>
<comment type="similarity">
    <text evidence="10">Belongs to the insect chemoreceptor superfamily. Heteromeric odorant receptor channel (TC 1.A.69) family.</text>
</comment>
<accession>A0A5B9GGJ8</accession>
<feature type="transmembrane region" description="Helical" evidence="10">
    <location>
        <begin position="54"/>
        <end position="78"/>
    </location>
</feature>
<keyword evidence="4 10" id="KW-0812">Transmembrane</keyword>